<evidence type="ECO:0000313" key="3">
    <source>
        <dbReference type="Proteomes" id="UP000838412"/>
    </source>
</evidence>
<name>A0A8J9ZFI9_BRALA</name>
<dbReference type="InterPro" id="IPR011029">
    <property type="entry name" value="DEATH-like_dom_sf"/>
</dbReference>
<feature type="domain" description="CARD" evidence="1">
    <location>
        <begin position="1"/>
        <end position="77"/>
    </location>
</feature>
<dbReference type="SUPFAM" id="SSF52540">
    <property type="entry name" value="P-loop containing nucleoside triphosphate hydrolases"/>
    <property type="match status" value="1"/>
</dbReference>
<feature type="domain" description="CARD" evidence="1">
    <location>
        <begin position="114"/>
        <end position="203"/>
    </location>
</feature>
<dbReference type="InterPro" id="IPR001315">
    <property type="entry name" value="CARD"/>
</dbReference>
<dbReference type="Gene3D" id="1.10.533.10">
    <property type="entry name" value="Death Domain, Fas"/>
    <property type="match status" value="2"/>
</dbReference>
<keyword evidence="3" id="KW-1185">Reference proteome</keyword>
<dbReference type="Gene3D" id="3.40.50.300">
    <property type="entry name" value="P-loop containing nucleotide triphosphate hydrolases"/>
    <property type="match status" value="1"/>
</dbReference>
<dbReference type="SMART" id="SM00114">
    <property type="entry name" value="CARD"/>
    <property type="match status" value="2"/>
</dbReference>
<dbReference type="Proteomes" id="UP000838412">
    <property type="component" value="Chromosome 2"/>
</dbReference>
<evidence type="ECO:0000259" key="1">
    <source>
        <dbReference type="PROSITE" id="PS50209"/>
    </source>
</evidence>
<dbReference type="CDD" id="cd01671">
    <property type="entry name" value="CARD"/>
    <property type="match status" value="2"/>
</dbReference>
<evidence type="ECO:0000313" key="2">
    <source>
        <dbReference type="EMBL" id="CAH1253005.1"/>
    </source>
</evidence>
<dbReference type="GO" id="GO:0042981">
    <property type="term" value="P:regulation of apoptotic process"/>
    <property type="evidence" value="ECO:0007669"/>
    <property type="project" value="InterPro"/>
</dbReference>
<dbReference type="PANTHER" id="PTHR22845">
    <property type="entry name" value="APOPTOTIC PROTEASE-ACTIVATING FACTOR 1"/>
    <property type="match status" value="1"/>
</dbReference>
<sequence length="1028" mass="117640">MDARDRNRLRMNHRLLKRKVSTRYITGYLYEKGTLTIDDVDRINNQATEEDKMETLLFMLPGKGDGAFQKFCSALKEKHDGVSLYKDVAEKLESTVLPEDERDSQQGASPDIREDVARWDLLRKHRRDIATCLYTEKTCLLLINSDVLTERERNVIEREESPPERAQTLLRILPTKGTNAFNAFREALKQQDQDDLAALLAGGDGRVHNPVSNVANPVSHFFTSEDARRVNHEIEGERFLIVLSGITGSGKTQLALWQAELFAERHPTAVVWRLDGHDKKSFLTDKQNLLKALKDKVPTDDSQIDACVAKALDSRKTPVLLIMDDLDDGLFLSPELLKPRQESKILLITHRKRLQQPANVSIPDDPYIPINGFMEDEAVDFLRMQLQQHPPDELQRLAWKFSGLPLGLAAARSYLRHTKTSVENYLTLLEKRETASKLEEKADKWMSHFYEKPELQATGRNLFAALRLAVSKLDQQTKSMFQLTGYMDKTKIPIVVLKEDVNDSPAMRNMALNQLVMQVEDLSLGTVEGLGNDRLLSVHEVTQLVMRLSFTEEPEKVRLKKLQDILLKYFLKDNRYTKSGKLTEILQPHVGKVLRYSEEANDDGSFSLALARLSEVYGFMNTQCGKPVNAEYYLREAKEHIEQLAGINWVEVNSKVVEQLHAHRYESYVSYDEQGSVEEKSVKEAEVLYWKLSAASKRLPDEVFTTMIQSRVIAEQDLALFAALGKAPPDLAQSVRNKEPLTKSQYEKMVADGIAIPIEQMKEVYLPELYASISYSLGRCFFYMKEKYAKDPAEKDDLIRSMQHAYHVCDQIKKHTGMSVLHKYLSETNALLYLRLEESDKSRDEQRRDIKYAIERYSEFVEGGGEFFEFGVLKKSGPDSYRKMIDHAEKQVQKDAYGKIVERPERLAVFYNTAGRCFAADGDSKNLEEALGWFQKAYDLEKEKGKEDYPLSDALFGLAEGLVRRNHGDDLEKAEGFVSELLELYNRKWPKKKDEIEKAKKIHDQITQLKGSASWAIAIAHKTMKLLC</sequence>
<dbReference type="SUPFAM" id="SSF47986">
    <property type="entry name" value="DEATH domain"/>
    <property type="match status" value="2"/>
</dbReference>
<dbReference type="InterPro" id="IPR027417">
    <property type="entry name" value="P-loop_NTPase"/>
</dbReference>
<gene>
    <name evidence="2" type="primary">Hypp1060</name>
    <name evidence="2" type="ORF">BLAG_LOCUS12924</name>
</gene>
<dbReference type="EMBL" id="OV696687">
    <property type="protein sequence ID" value="CAH1253005.1"/>
    <property type="molecule type" value="Genomic_DNA"/>
</dbReference>
<reference evidence="2" key="1">
    <citation type="submission" date="2022-01" db="EMBL/GenBank/DDBJ databases">
        <authorList>
            <person name="Braso-Vives M."/>
        </authorList>
    </citation>
    <scope>NUCLEOTIDE SEQUENCE</scope>
</reference>
<protein>
    <submittedName>
        <fullName evidence="2">Hypp1060 protein</fullName>
    </submittedName>
</protein>
<dbReference type="Pfam" id="PF00619">
    <property type="entry name" value="CARD"/>
    <property type="match status" value="2"/>
</dbReference>
<dbReference type="AlphaFoldDB" id="A0A8J9ZFI9"/>
<organism evidence="2 3">
    <name type="scientific">Branchiostoma lanceolatum</name>
    <name type="common">Common lancelet</name>
    <name type="synonym">Amphioxus lanceolatum</name>
    <dbReference type="NCBI Taxonomy" id="7740"/>
    <lineage>
        <taxon>Eukaryota</taxon>
        <taxon>Metazoa</taxon>
        <taxon>Chordata</taxon>
        <taxon>Cephalochordata</taxon>
        <taxon>Leptocardii</taxon>
        <taxon>Amphioxiformes</taxon>
        <taxon>Branchiostomatidae</taxon>
        <taxon>Branchiostoma</taxon>
    </lineage>
</organism>
<dbReference type="OrthoDB" id="1357022at2759"/>
<accession>A0A8J9ZFI9</accession>
<proteinExistence type="predicted"/>
<dbReference type="PANTHER" id="PTHR22845:SF5">
    <property type="entry name" value="APOPTOTIC PROTEASE-ACTIVATING FACTOR 1"/>
    <property type="match status" value="1"/>
</dbReference>
<dbReference type="PROSITE" id="PS50209">
    <property type="entry name" value="CARD"/>
    <property type="match status" value="2"/>
</dbReference>